<dbReference type="InterPro" id="IPR011033">
    <property type="entry name" value="PRC_barrel-like_sf"/>
</dbReference>
<dbReference type="Proteomes" id="UP000095544">
    <property type="component" value="Unassembled WGS sequence"/>
</dbReference>
<evidence type="ECO:0000259" key="1">
    <source>
        <dbReference type="Pfam" id="PF05239"/>
    </source>
</evidence>
<dbReference type="InterPro" id="IPR027275">
    <property type="entry name" value="PRC-brl_dom"/>
</dbReference>
<accession>A0A174I527</accession>
<dbReference type="NCBIfam" id="TIGR02888">
    <property type="entry name" value="spore_YlmC_YmxH"/>
    <property type="match status" value="1"/>
</dbReference>
<dbReference type="Gene3D" id="2.30.30.240">
    <property type="entry name" value="PRC-barrel domain"/>
    <property type="match status" value="1"/>
</dbReference>
<dbReference type="AlphaFoldDB" id="A0A174I527"/>
<reference evidence="2 3" key="1">
    <citation type="submission" date="2015-09" db="EMBL/GenBank/DDBJ databases">
        <authorList>
            <consortium name="Pathogen Informatics"/>
        </authorList>
    </citation>
    <scope>NUCLEOTIDE SEQUENCE [LARGE SCALE GENOMIC DNA]</scope>
    <source>
        <strain evidence="2 3">2789STDY5834876</strain>
    </source>
</reference>
<evidence type="ECO:0000313" key="3">
    <source>
        <dbReference type="Proteomes" id="UP000095544"/>
    </source>
</evidence>
<feature type="domain" description="PRC-barrel" evidence="1">
    <location>
        <begin position="2"/>
        <end position="78"/>
    </location>
</feature>
<dbReference type="OrthoDB" id="6024937at2"/>
<dbReference type="InterPro" id="IPR014238">
    <property type="entry name" value="Spore_YlmC/YmxH"/>
</dbReference>
<evidence type="ECO:0000313" key="2">
    <source>
        <dbReference type="EMBL" id="CUO80518.1"/>
    </source>
</evidence>
<dbReference type="PANTHER" id="PTHR40061">
    <property type="entry name" value="SPORULATION PROTEIN YLMC-RELATED"/>
    <property type="match status" value="1"/>
</dbReference>
<organism evidence="2 3">
    <name type="scientific">Faecalicatena contorta</name>
    <dbReference type="NCBI Taxonomy" id="39482"/>
    <lineage>
        <taxon>Bacteria</taxon>
        <taxon>Bacillati</taxon>
        <taxon>Bacillota</taxon>
        <taxon>Clostridia</taxon>
        <taxon>Lachnospirales</taxon>
        <taxon>Lachnospiraceae</taxon>
        <taxon>Faecalicatena</taxon>
    </lineage>
</organism>
<name>A0A174I527_9FIRM</name>
<dbReference type="PANTHER" id="PTHR40061:SF1">
    <property type="entry name" value="SPORULATION PROTEIN YLMC-RELATED"/>
    <property type="match status" value="1"/>
</dbReference>
<dbReference type="EMBL" id="CYZU01000035">
    <property type="protein sequence ID" value="CUO80518.1"/>
    <property type="molecule type" value="Genomic_DNA"/>
</dbReference>
<protein>
    <submittedName>
        <fullName evidence="2">Sporulation protein, YlmC/YmxH family</fullName>
    </submittedName>
</protein>
<dbReference type="RefSeq" id="WP_025654863.1">
    <property type="nucleotide sequence ID" value="NZ_BAAACT010000046.1"/>
</dbReference>
<dbReference type="SUPFAM" id="SSF50346">
    <property type="entry name" value="PRC-barrel domain"/>
    <property type="match status" value="1"/>
</dbReference>
<dbReference type="STRING" id="39482.ERS852491_03363"/>
<dbReference type="GeneID" id="93332828"/>
<proteinExistence type="predicted"/>
<dbReference type="Pfam" id="PF05239">
    <property type="entry name" value="PRC"/>
    <property type="match status" value="1"/>
</dbReference>
<sequence length="84" mass="9603">MRLCELREKEVINVCDCKRLGCVVDVDIDIKEGRVEAIIIPGPGKICGFLGTDCEYVIPWHCIKKIGPDIILVEIREEKFLQKF</sequence>
<gene>
    <name evidence="2" type="ORF">ERS852491_03363</name>
</gene>